<feature type="compositionally biased region" description="Low complexity" evidence="1">
    <location>
        <begin position="743"/>
        <end position="756"/>
    </location>
</feature>
<proteinExistence type="predicted"/>
<dbReference type="GeneID" id="91093200"/>
<organism evidence="3 4">
    <name type="scientific">Kwoniella dendrophila CBS 6074</name>
    <dbReference type="NCBI Taxonomy" id="1295534"/>
    <lineage>
        <taxon>Eukaryota</taxon>
        <taxon>Fungi</taxon>
        <taxon>Dikarya</taxon>
        <taxon>Basidiomycota</taxon>
        <taxon>Agaricomycotina</taxon>
        <taxon>Tremellomycetes</taxon>
        <taxon>Tremellales</taxon>
        <taxon>Cryptococcaceae</taxon>
        <taxon>Kwoniella</taxon>
    </lineage>
</organism>
<feature type="compositionally biased region" description="Polar residues" evidence="1">
    <location>
        <begin position="73"/>
        <end position="89"/>
    </location>
</feature>
<feature type="compositionally biased region" description="Low complexity" evidence="1">
    <location>
        <begin position="328"/>
        <end position="339"/>
    </location>
</feature>
<dbReference type="RefSeq" id="XP_066074401.1">
    <property type="nucleotide sequence ID" value="XM_066218304.1"/>
</dbReference>
<name>A0AAX4JRV1_9TREE</name>
<feature type="region of interest" description="Disordered" evidence="1">
    <location>
        <begin position="414"/>
        <end position="461"/>
    </location>
</feature>
<keyword evidence="4" id="KW-1185">Reference proteome</keyword>
<keyword evidence="2" id="KW-0812">Transmembrane</keyword>
<accession>A0AAX4JRV1</accession>
<keyword evidence="2" id="KW-1133">Transmembrane helix</keyword>
<feature type="compositionally biased region" description="Low complexity" evidence="1">
    <location>
        <begin position="420"/>
        <end position="433"/>
    </location>
</feature>
<feature type="region of interest" description="Disordered" evidence="1">
    <location>
        <begin position="712"/>
        <end position="851"/>
    </location>
</feature>
<feature type="region of interest" description="Disordered" evidence="1">
    <location>
        <begin position="238"/>
        <end position="261"/>
    </location>
</feature>
<feature type="compositionally biased region" description="Basic and acidic residues" evidence="1">
    <location>
        <begin position="817"/>
        <end position="844"/>
    </location>
</feature>
<gene>
    <name evidence="3" type="ORF">L201_002528</name>
</gene>
<dbReference type="EMBL" id="CP144100">
    <property type="protein sequence ID" value="WWC87638.1"/>
    <property type="molecule type" value="Genomic_DNA"/>
</dbReference>
<evidence type="ECO:0000313" key="3">
    <source>
        <dbReference type="EMBL" id="WWC87638.1"/>
    </source>
</evidence>
<feature type="compositionally biased region" description="Low complexity" evidence="1">
    <location>
        <begin position="104"/>
        <end position="172"/>
    </location>
</feature>
<feature type="region of interest" description="Disordered" evidence="1">
    <location>
        <begin position="73"/>
        <end position="189"/>
    </location>
</feature>
<feature type="compositionally biased region" description="Polar residues" evidence="1">
    <location>
        <begin position="633"/>
        <end position="658"/>
    </location>
</feature>
<dbReference type="Proteomes" id="UP001355207">
    <property type="component" value="Chromosome 3"/>
</dbReference>
<sequence length="851" mass="91793">MHRKNLNVDSRLEKRGGTVPNGQILADWQTYLSYVTTVNDTPYTVTTIANLPLTYYGPSIPLGDGWTYGGLTSPTGTDQLAPPMTSTTDEMPITATDTIPPPSSTLTSGTTFTDSPTSPSAIASSSSMSPNAQPTSSSDSRPTPSSSSSTLPSQTTFLSSTPSSIGMSGSITASAPPQTSIPTESPPESHRNLLAPLLGALIPLVVAILVISIFLCIYHKDRHSRDSRFFDIFSKSKWSSVPSGPNEATSKGKSRELGENQNLFGIKSPTEKSALLTGWTAQHHRRSSSIDDRRDEAEVDEELRNLGNQNNSLLQRLNLGLGWFATPSNSDSNSSSSSRRGNRITSGNTLEKGQGRRVFSPSTMVTAAAAGLLGFTKKRRKVAALTGSRSGSSGSNDGYERVLEDDQLFFTVPKRNTNEGTSTGSYSRSRTGSPATATHQPIFQGYSTHQRSSDEDSRGRLSAPAEITTFSVGIPETPGTDAPDLSLDMTEMGVEGPRRARWSEDGERMRFPVPPGASLGLYDDNTFGRPPRIGEMSEGWNRDSYLSGDTDYYSAPSHQSSINSPGGGVPFPRDTAEYRHVSVSAFGSHPSTPTRQTRFNQPTSSSSIHHSSLRNESPVRRGSPLAPSPSKPRPTSQRPISGIGNTFHSIRNLFSSTPTPSPGIQGESQGNNENRNKRTSYIGQPMVDGTLMSVNRSLDEFGAPLRQGALTAPTIISPRPSHSSERASLHLSIPSPNYQSPFNSHSSHSTSNSSTNDATEASDEPVLRGKRSKGMLLRTSKIGELHRPQPQPQSQPRPQPTPLQSPTGENRLPSWEGDIHEFMAKGEELPPLTPDREIMRDKGMRGSWLGK</sequence>
<feature type="compositionally biased region" description="Polar residues" evidence="1">
    <location>
        <begin position="589"/>
        <end position="603"/>
    </location>
</feature>
<evidence type="ECO:0000256" key="2">
    <source>
        <dbReference type="SAM" id="Phobius"/>
    </source>
</evidence>
<evidence type="ECO:0000313" key="4">
    <source>
        <dbReference type="Proteomes" id="UP001355207"/>
    </source>
</evidence>
<feature type="compositionally biased region" description="Polar residues" evidence="1">
    <location>
        <begin position="434"/>
        <end position="450"/>
    </location>
</feature>
<reference evidence="3 4" key="1">
    <citation type="submission" date="2024-01" db="EMBL/GenBank/DDBJ databases">
        <title>Comparative genomics of Cryptococcus and Kwoniella reveals pathogenesis evolution and contrasting modes of karyotype evolution via chromosome fusion or intercentromeric recombination.</title>
        <authorList>
            <person name="Coelho M.A."/>
            <person name="David-Palma M."/>
            <person name="Shea T."/>
            <person name="Bowers K."/>
            <person name="McGinley-Smith S."/>
            <person name="Mohammad A.W."/>
            <person name="Gnirke A."/>
            <person name="Yurkov A.M."/>
            <person name="Nowrousian M."/>
            <person name="Sun S."/>
            <person name="Cuomo C.A."/>
            <person name="Heitman J."/>
        </authorList>
    </citation>
    <scope>NUCLEOTIDE SEQUENCE [LARGE SCALE GENOMIC DNA]</scope>
    <source>
        <strain evidence="3 4">CBS 6074</strain>
    </source>
</reference>
<feature type="transmembrane region" description="Helical" evidence="2">
    <location>
        <begin position="193"/>
        <end position="218"/>
    </location>
</feature>
<keyword evidence="2" id="KW-0472">Membrane</keyword>
<feature type="region of interest" description="Disordered" evidence="1">
    <location>
        <begin position="328"/>
        <end position="359"/>
    </location>
</feature>
<feature type="region of interest" description="Disordered" evidence="1">
    <location>
        <begin position="551"/>
        <end position="684"/>
    </location>
</feature>
<dbReference type="AlphaFoldDB" id="A0AAX4JRV1"/>
<feature type="compositionally biased region" description="Polar residues" evidence="1">
    <location>
        <begin position="173"/>
        <end position="183"/>
    </location>
</feature>
<evidence type="ECO:0000256" key="1">
    <source>
        <dbReference type="SAM" id="MobiDB-lite"/>
    </source>
</evidence>
<protein>
    <submittedName>
        <fullName evidence="3">Uncharacterized protein</fullName>
    </submittedName>
</protein>
<feature type="compositionally biased region" description="Polar residues" evidence="1">
    <location>
        <begin position="238"/>
        <end position="251"/>
    </location>
</feature>
<feature type="compositionally biased region" description="Pro residues" evidence="1">
    <location>
        <begin position="789"/>
        <end position="803"/>
    </location>
</feature>